<name>A0ABW3YB73_9ACTN</name>
<organism evidence="2 3">
    <name type="scientific">Micromonospora sonneratiae</name>
    <dbReference type="NCBI Taxonomy" id="1184706"/>
    <lineage>
        <taxon>Bacteria</taxon>
        <taxon>Bacillati</taxon>
        <taxon>Actinomycetota</taxon>
        <taxon>Actinomycetes</taxon>
        <taxon>Micromonosporales</taxon>
        <taxon>Micromonosporaceae</taxon>
        <taxon>Micromonospora</taxon>
    </lineage>
</organism>
<evidence type="ECO:0000259" key="1">
    <source>
        <dbReference type="PROSITE" id="PS50943"/>
    </source>
</evidence>
<evidence type="ECO:0000313" key="3">
    <source>
        <dbReference type="Proteomes" id="UP001597260"/>
    </source>
</evidence>
<reference evidence="3" key="1">
    <citation type="journal article" date="2019" name="Int. J. Syst. Evol. Microbiol.">
        <title>The Global Catalogue of Microorganisms (GCM) 10K type strain sequencing project: providing services to taxonomists for standard genome sequencing and annotation.</title>
        <authorList>
            <consortium name="The Broad Institute Genomics Platform"/>
            <consortium name="The Broad Institute Genome Sequencing Center for Infectious Disease"/>
            <person name="Wu L."/>
            <person name="Ma J."/>
        </authorList>
    </citation>
    <scope>NUCLEOTIDE SEQUENCE [LARGE SCALE GENOMIC DNA]</scope>
    <source>
        <strain evidence="3">JCM 31037</strain>
    </source>
</reference>
<dbReference type="PROSITE" id="PS50943">
    <property type="entry name" value="HTH_CROC1"/>
    <property type="match status" value="1"/>
</dbReference>
<dbReference type="InterPro" id="IPR001387">
    <property type="entry name" value="Cro/C1-type_HTH"/>
</dbReference>
<dbReference type="CDD" id="cd00093">
    <property type="entry name" value="HTH_XRE"/>
    <property type="match status" value="1"/>
</dbReference>
<dbReference type="SMART" id="SM00530">
    <property type="entry name" value="HTH_XRE"/>
    <property type="match status" value="1"/>
</dbReference>
<proteinExistence type="predicted"/>
<dbReference type="SUPFAM" id="SSF47413">
    <property type="entry name" value="lambda repressor-like DNA-binding domains"/>
    <property type="match status" value="1"/>
</dbReference>
<accession>A0ABW3YB73</accession>
<dbReference type="InterPro" id="IPR043917">
    <property type="entry name" value="DUF5753"/>
</dbReference>
<dbReference type="EMBL" id="JBHTMP010000012">
    <property type="protein sequence ID" value="MFD1321439.1"/>
    <property type="molecule type" value="Genomic_DNA"/>
</dbReference>
<evidence type="ECO:0000313" key="2">
    <source>
        <dbReference type="EMBL" id="MFD1321439.1"/>
    </source>
</evidence>
<feature type="domain" description="HTH cro/C1-type" evidence="1">
    <location>
        <begin position="26"/>
        <end position="80"/>
    </location>
</feature>
<gene>
    <name evidence="2" type="ORF">ACFQ4H_10095</name>
</gene>
<dbReference type="Pfam" id="PF19054">
    <property type="entry name" value="DUF5753"/>
    <property type="match status" value="1"/>
</dbReference>
<dbReference type="RefSeq" id="WP_377569513.1">
    <property type="nucleotide sequence ID" value="NZ_JBHTMP010000012.1"/>
</dbReference>
<protein>
    <submittedName>
        <fullName evidence="2">Scr1 family TA system antitoxin-like transcriptional regulator</fullName>
    </submittedName>
</protein>
<dbReference type="Pfam" id="PF13560">
    <property type="entry name" value="HTH_31"/>
    <property type="match status" value="1"/>
</dbReference>
<dbReference type="Proteomes" id="UP001597260">
    <property type="component" value="Unassembled WGS sequence"/>
</dbReference>
<sequence>MPSDELVLEPAPVSPLAARIVLARDLRRLREEHGLTQEELAALVGRDRVAINRAEQYKIGVSAGLVVDILEALKISPESALYTNLVGVARCADRPGWWQRRTYAGMGPAQVTAARLEQGAEMCEYNPHVLTGLLQTEEYARFRVLATSDSASASIEPVVRGRLRRQEVLRGPHPARLVVVVEEAAIYDRVVDTRVALGQLHHLVDAISHQSNIDLRVLPVRARLADGPAPRSPFTIYRYKDLDLRVIVVDTVYKDYVVPDDGDAGQAEVRDYIQLFDRLLNAAHGPNESLQLLQSAIKTLTAELNS</sequence>
<dbReference type="Gene3D" id="1.10.260.40">
    <property type="entry name" value="lambda repressor-like DNA-binding domains"/>
    <property type="match status" value="1"/>
</dbReference>
<dbReference type="InterPro" id="IPR010982">
    <property type="entry name" value="Lambda_DNA-bd_dom_sf"/>
</dbReference>
<comment type="caution">
    <text evidence="2">The sequence shown here is derived from an EMBL/GenBank/DDBJ whole genome shotgun (WGS) entry which is preliminary data.</text>
</comment>
<keyword evidence="3" id="KW-1185">Reference proteome</keyword>